<dbReference type="AlphaFoldDB" id="A0AAN9UZ44"/>
<proteinExistence type="predicted"/>
<evidence type="ECO:0000313" key="1">
    <source>
        <dbReference type="EMBL" id="KAK7755782.1"/>
    </source>
</evidence>
<dbReference type="EMBL" id="JAKJXP020000010">
    <property type="protein sequence ID" value="KAK7755782.1"/>
    <property type="molecule type" value="Genomic_DNA"/>
</dbReference>
<dbReference type="Proteomes" id="UP001320420">
    <property type="component" value="Unassembled WGS sequence"/>
</dbReference>
<comment type="caution">
    <text evidence="1">The sequence shown here is derived from an EMBL/GenBank/DDBJ whole genome shotgun (WGS) entry which is preliminary data.</text>
</comment>
<organism evidence="1 2">
    <name type="scientific">Diatrype stigma</name>
    <dbReference type="NCBI Taxonomy" id="117547"/>
    <lineage>
        <taxon>Eukaryota</taxon>
        <taxon>Fungi</taxon>
        <taxon>Dikarya</taxon>
        <taxon>Ascomycota</taxon>
        <taxon>Pezizomycotina</taxon>
        <taxon>Sordariomycetes</taxon>
        <taxon>Xylariomycetidae</taxon>
        <taxon>Xylariales</taxon>
        <taxon>Diatrypaceae</taxon>
        <taxon>Diatrype</taxon>
    </lineage>
</organism>
<sequence length="210" mass="23347">MSQTSWDAVNSAYEAVRKKYPDGVRPTIPPLTQLLDRPAVRQLQYNEDQVVKTRFSLPSQPALAHRHLKAALLQVSDQQGSQDPAACAPAPFEISHCTDGTMGWKMKPGQRCVRLYYGADMKSVSTMDDAIDISINAAEISNFVRKDAEENSSAGIVKIFYKDVTRSPVTLVFDRSKGSTIDLGRKQARRYIAWLRGCDVRPCPDKDAAD</sequence>
<gene>
    <name evidence="1" type="ORF">SLS62_002067</name>
</gene>
<accession>A0AAN9UZ44</accession>
<name>A0AAN9UZ44_9PEZI</name>
<protein>
    <submittedName>
        <fullName evidence="1">Uncharacterized protein</fullName>
    </submittedName>
</protein>
<evidence type="ECO:0000313" key="2">
    <source>
        <dbReference type="Proteomes" id="UP001320420"/>
    </source>
</evidence>
<keyword evidence="2" id="KW-1185">Reference proteome</keyword>
<reference evidence="1 2" key="1">
    <citation type="submission" date="2024-02" db="EMBL/GenBank/DDBJ databases">
        <title>De novo assembly and annotation of 12 fungi associated with fruit tree decline syndrome in Ontario, Canada.</title>
        <authorList>
            <person name="Sulman M."/>
            <person name="Ellouze W."/>
            <person name="Ilyukhin E."/>
        </authorList>
    </citation>
    <scope>NUCLEOTIDE SEQUENCE [LARGE SCALE GENOMIC DNA]</scope>
    <source>
        <strain evidence="1 2">M11/M66-122</strain>
    </source>
</reference>